<evidence type="ECO:0000313" key="3">
    <source>
        <dbReference type="Proteomes" id="UP000018433"/>
    </source>
</evidence>
<gene>
    <name evidence="2" type="ORF">F950_02963</name>
</gene>
<name>A0ABP2U6E3_9GAMM</name>
<dbReference type="EMBL" id="APPV01000011">
    <property type="protein sequence ID" value="ENV60400.1"/>
    <property type="molecule type" value="Genomic_DNA"/>
</dbReference>
<organism evidence="2 3">
    <name type="scientific">Acinetobacter soli NIPH 2899</name>
    <dbReference type="NCBI Taxonomy" id="1217677"/>
    <lineage>
        <taxon>Bacteria</taxon>
        <taxon>Pseudomonadati</taxon>
        <taxon>Pseudomonadota</taxon>
        <taxon>Gammaproteobacteria</taxon>
        <taxon>Moraxellales</taxon>
        <taxon>Moraxellaceae</taxon>
        <taxon>Acinetobacter</taxon>
    </lineage>
</organism>
<accession>A0ABP2U6E3</accession>
<feature type="coiled-coil region" evidence="1">
    <location>
        <begin position="77"/>
        <end position="104"/>
    </location>
</feature>
<evidence type="ECO:0000313" key="2">
    <source>
        <dbReference type="EMBL" id="ENV60400.1"/>
    </source>
</evidence>
<dbReference type="Proteomes" id="UP000018433">
    <property type="component" value="Unassembled WGS sequence"/>
</dbReference>
<keyword evidence="3" id="KW-1185">Reference proteome</keyword>
<sequence length="143" mass="16537">MDKCKHGFDHACLICGFTHIDGKKVWFDWAWQEQQKQIDELNQNNEKLCLDHAAYNKGVKNIIQEKLKQIEGRDFTIAAMERSFVLANAKVDELQARLDAALKETQHALRYVEEDMRGNHEFLQMAMIRTFKSLAQALKGGEV</sequence>
<evidence type="ECO:0000256" key="1">
    <source>
        <dbReference type="SAM" id="Coils"/>
    </source>
</evidence>
<reference evidence="2 3" key="1">
    <citation type="submission" date="2013-02" db="EMBL/GenBank/DDBJ databases">
        <title>The Genome Sequence of Acinetobacter soli NIPH 2899.</title>
        <authorList>
            <consortium name="The Broad Institute Genome Sequencing Platform"/>
            <consortium name="The Broad Institute Genome Sequencing Center for Infectious Disease"/>
            <person name="Cerqueira G."/>
            <person name="Feldgarden M."/>
            <person name="Courvalin P."/>
            <person name="Perichon B."/>
            <person name="Grillot-Courvalin C."/>
            <person name="Clermont D."/>
            <person name="Rocha E."/>
            <person name="Yoon E.-J."/>
            <person name="Nemec A."/>
            <person name="Walker B."/>
            <person name="Young S.K."/>
            <person name="Zeng Q."/>
            <person name="Gargeya S."/>
            <person name="Fitzgerald M."/>
            <person name="Haas B."/>
            <person name="Abouelleil A."/>
            <person name="Alvarado L."/>
            <person name="Arachchi H.M."/>
            <person name="Berlin A.M."/>
            <person name="Chapman S.B."/>
            <person name="Dewar J."/>
            <person name="Goldberg J."/>
            <person name="Griggs A."/>
            <person name="Gujja S."/>
            <person name="Hansen M."/>
            <person name="Howarth C."/>
            <person name="Imamovic A."/>
            <person name="Larimer J."/>
            <person name="McCowan C."/>
            <person name="Murphy C."/>
            <person name="Neiman D."/>
            <person name="Pearson M."/>
            <person name="Priest M."/>
            <person name="Roberts A."/>
            <person name="Saif S."/>
            <person name="Shea T."/>
            <person name="Sisk P."/>
            <person name="Sykes S."/>
            <person name="Wortman J."/>
            <person name="Nusbaum C."/>
            <person name="Birren B."/>
        </authorList>
    </citation>
    <scope>NUCLEOTIDE SEQUENCE [LARGE SCALE GENOMIC DNA]</scope>
    <source>
        <strain evidence="2 3">NIPH 2899</strain>
    </source>
</reference>
<proteinExistence type="predicted"/>
<protein>
    <submittedName>
        <fullName evidence="2">Uncharacterized protein</fullName>
    </submittedName>
</protein>
<comment type="caution">
    <text evidence="2">The sequence shown here is derived from an EMBL/GenBank/DDBJ whole genome shotgun (WGS) entry which is preliminary data.</text>
</comment>
<keyword evidence="1" id="KW-0175">Coiled coil</keyword>